<dbReference type="Pfam" id="PF11954">
    <property type="entry name" value="DUF3471"/>
    <property type="match status" value="1"/>
</dbReference>
<dbReference type="Pfam" id="PF14534">
    <property type="entry name" value="DUF4440"/>
    <property type="match status" value="1"/>
</dbReference>
<dbReference type="SUPFAM" id="SSF54427">
    <property type="entry name" value="NTF2-like"/>
    <property type="match status" value="1"/>
</dbReference>
<comment type="caution">
    <text evidence="3">The sequence shown here is derived from an EMBL/GenBank/DDBJ whole genome shotgun (WGS) entry which is preliminary data.</text>
</comment>
<dbReference type="InterPro" id="IPR021860">
    <property type="entry name" value="Peptidase_S12_Pab87-rel_C"/>
</dbReference>
<sequence>MSNFRYIFGIFTLILAVSVHGQVAKDSELYKVLKSKDSLLFDAAFNRCDVDTMESLFTEDFEFYHDKGGFTDGREAFLQPTRENCEKKDPEAPQYSKRILMDGSLEVYPLYKGEELYGAIQHGVHRFEFLNNRNEYQKGDIAKFTHVWVLKDGEWKIKRELSYNHHLMKNSEPIKEVSVSQQILDKYEGSYTSPQVGSVQIRKDAGNLLLSSEKMQATLYPQSENTFFMKERDVRFKFIQTGEGEITKMQIIENNAVVDEAKKEKL</sequence>
<evidence type="ECO:0000313" key="3">
    <source>
        <dbReference type="EMBL" id="MEC4265623.1"/>
    </source>
</evidence>
<reference evidence="3 4" key="1">
    <citation type="submission" date="2024-01" db="EMBL/GenBank/DDBJ databases">
        <title>The strains designed SYSU M86414 and SYSU M84420 isolated from the marine sediment in San Sha City (Hainan Province, China).</title>
        <authorList>
            <person name="Guo D."/>
        </authorList>
    </citation>
    <scope>NUCLEOTIDE SEQUENCE [LARGE SCALE GENOMIC DNA]</scope>
    <source>
        <strain evidence="3 4">SYSU M84420</strain>
    </source>
</reference>
<evidence type="ECO:0000259" key="2">
    <source>
        <dbReference type="Pfam" id="PF14534"/>
    </source>
</evidence>
<proteinExistence type="predicted"/>
<dbReference type="Gene3D" id="2.40.128.600">
    <property type="match status" value="1"/>
</dbReference>
<dbReference type="EMBL" id="JAYMGW010000007">
    <property type="protein sequence ID" value="MEC4265623.1"/>
    <property type="molecule type" value="Genomic_DNA"/>
</dbReference>
<dbReference type="InterPro" id="IPR027843">
    <property type="entry name" value="DUF4440"/>
</dbReference>
<dbReference type="InterPro" id="IPR032710">
    <property type="entry name" value="NTF2-like_dom_sf"/>
</dbReference>
<evidence type="ECO:0000259" key="1">
    <source>
        <dbReference type="Pfam" id="PF11954"/>
    </source>
</evidence>
<dbReference type="RefSeq" id="WP_326278765.1">
    <property type="nucleotide sequence ID" value="NZ_JAYKYV010000007.1"/>
</dbReference>
<dbReference type="Proteomes" id="UP001355298">
    <property type="component" value="Unassembled WGS sequence"/>
</dbReference>
<gene>
    <name evidence="3" type="ORF">VOP03_09710</name>
</gene>
<accession>A0ABU6IRL5</accession>
<evidence type="ECO:0000313" key="4">
    <source>
        <dbReference type="Proteomes" id="UP001355298"/>
    </source>
</evidence>
<keyword evidence="4" id="KW-1185">Reference proteome</keyword>
<name>A0ABU6IRL5_9FLAO</name>
<dbReference type="Gene3D" id="3.10.450.50">
    <property type="match status" value="1"/>
</dbReference>
<organism evidence="3 4">
    <name type="scientific">Flagellimonas halotolerans</name>
    <dbReference type="NCBI Taxonomy" id="3112164"/>
    <lineage>
        <taxon>Bacteria</taxon>
        <taxon>Pseudomonadati</taxon>
        <taxon>Bacteroidota</taxon>
        <taxon>Flavobacteriia</taxon>
        <taxon>Flavobacteriales</taxon>
        <taxon>Flavobacteriaceae</taxon>
        <taxon>Flagellimonas</taxon>
    </lineage>
</organism>
<feature type="domain" description="DUF4440" evidence="2">
    <location>
        <begin position="42"/>
        <end position="157"/>
    </location>
</feature>
<feature type="domain" description="Peptidase S12 Pab87-related C-terminal" evidence="1">
    <location>
        <begin position="176"/>
        <end position="252"/>
    </location>
</feature>
<protein>
    <submittedName>
        <fullName evidence="3">DUF4440 domain-containing protein</fullName>
    </submittedName>
</protein>